<dbReference type="EMBL" id="CP000750">
    <property type="protein sequence ID" value="ABS03806.1"/>
    <property type="molecule type" value="Genomic_DNA"/>
</dbReference>
<dbReference type="KEGG" id="kra:Krad_2325"/>
<gene>
    <name evidence="5" type="ordered locus">Krad_2325</name>
</gene>
<dbReference type="SUPFAM" id="SSF46894">
    <property type="entry name" value="C-terminal effector domain of the bipartite response regulators"/>
    <property type="match status" value="1"/>
</dbReference>
<dbReference type="GO" id="GO:0005524">
    <property type="term" value="F:ATP binding"/>
    <property type="evidence" value="ECO:0007669"/>
    <property type="project" value="UniProtKB-KW"/>
</dbReference>
<dbReference type="RefSeq" id="WP_012087976.1">
    <property type="nucleotide sequence ID" value="NC_009664.2"/>
</dbReference>
<dbReference type="SUPFAM" id="SSF52540">
    <property type="entry name" value="P-loop containing nucleoside triphosphate hydrolases"/>
    <property type="match status" value="1"/>
</dbReference>
<keyword evidence="3" id="KW-0802">TPR repeat</keyword>
<evidence type="ECO:0000313" key="6">
    <source>
        <dbReference type="Proteomes" id="UP000001116"/>
    </source>
</evidence>
<dbReference type="GO" id="GO:0005737">
    <property type="term" value="C:cytoplasm"/>
    <property type="evidence" value="ECO:0007669"/>
    <property type="project" value="TreeGrafter"/>
</dbReference>
<dbReference type="eggNOG" id="COG2197">
    <property type="taxonomic scope" value="Bacteria"/>
</dbReference>
<dbReference type="AlphaFoldDB" id="A6WAG7"/>
<dbReference type="InterPro" id="IPR003593">
    <property type="entry name" value="AAA+_ATPase"/>
</dbReference>
<evidence type="ECO:0000256" key="2">
    <source>
        <dbReference type="ARBA" id="ARBA00022840"/>
    </source>
</evidence>
<evidence type="ECO:0000256" key="3">
    <source>
        <dbReference type="PROSITE-ProRule" id="PRU00339"/>
    </source>
</evidence>
<protein>
    <submittedName>
        <fullName evidence="5">Regulatory protein LuxR</fullName>
    </submittedName>
</protein>
<dbReference type="HOGENOM" id="CLU_006850_4_1_11"/>
<dbReference type="InterPro" id="IPR027417">
    <property type="entry name" value="P-loop_NTPase"/>
</dbReference>
<sequence>MIGRDHELALMNTLVSTTQDQGRAVVIAGEAGIGKSTLAEEAARMARAAGFQELRCSGRQQVAASGYEGLRDLLHPVINVARTLPARQRTALMAAFGDDGTATPDHFLTSLAALGLLEEVAAHQPLLIVVEDLQWLDHSSATVVQFLARRLSNAPILLVMTLRTDSPFADVAWLPPEDVLVLGPLDQKQSGELLDASGGPASGWLRQRVLEEAAGNPLALRELPAALAGLHVDGGPPPEMLLQRLPVTQRLEATFVSEAENLPEGSRRLLLLAAAGADLPMPQLAAAARLAGLTGLSGLGGQRYRSDDLTPLERSGLLAVREGRYHFRHPLVPSAIYSAATAAQRAEAHHLLASAALDPARAAWHKAAVADGPDEVVAAALVGAGEEALRRGARAEAATAFHRAAQLSPSTEDRVERLARAAETARQAGRNHFATQVLREAVPLATSAFTVSELASSEVGLDVMAGVPARSAESLLATARQLAGPGGKDAGMERTHLLWAVAVLCVSRPHPDHVKQAVAAELLALDPGAALPSQQTALAMLDPLTYAPVLLPQMPALLPLVRTDLRVMLALGAAAEALHDLPTAMAAWLAGREQLHQVGASGDEAQVLTSLARFNVTFGDLTSALDNAELALRLVSESVMGPVMAVAYAAAALAHAWRGDIEAASTAVRLSRQPAGAPRLQETAVASWAAGLAALGQEDHRNAWLELQGTAVHPGTAAWALADLTEAAVRCGQEAAAQRAVDAVERAAAIVASPYLWTLVHRSRALLSDDEQAERHFVASIECGHTSAALLETARSSLAYGEWLRRRRRPLDARTHLEEALHVFEAQGARPWAERARRELRASGAARSLVNAASSVEEILTSQERQIAELAALGLTNKQIGDHLYLSHRTVSSHLYRVFPKLGISNRQQLAQVMPPARETTKF</sequence>
<dbReference type="CDD" id="cd06170">
    <property type="entry name" value="LuxR_C_like"/>
    <property type="match status" value="1"/>
</dbReference>
<dbReference type="Pfam" id="PF00196">
    <property type="entry name" value="GerE"/>
    <property type="match status" value="1"/>
</dbReference>
<dbReference type="InterPro" id="IPR000792">
    <property type="entry name" value="Tscrpt_reg_LuxR_C"/>
</dbReference>
<keyword evidence="1" id="KW-0547">Nucleotide-binding</keyword>
<dbReference type="STRING" id="266940.Krad_2325"/>
<dbReference type="PROSITE" id="PS50043">
    <property type="entry name" value="HTH_LUXR_2"/>
    <property type="match status" value="1"/>
</dbReference>
<reference evidence="6" key="1">
    <citation type="journal article" date="2008" name="PLoS ONE">
        <title>Survival in nuclear waste, extreme resistance, and potential applications gleaned from the genome sequence of Kineococcus radiotolerans SRS30216.</title>
        <authorList>
            <person name="Bagwell C.E."/>
            <person name="Bhat S."/>
            <person name="Hawkins G.M."/>
            <person name="Smith B.W."/>
            <person name="Biswas T."/>
            <person name="Hoover T.R."/>
            <person name="Saunders E."/>
            <person name="Han C.S."/>
            <person name="Tsodikov O.V."/>
            <person name="Shimkets L.J."/>
        </authorList>
    </citation>
    <scope>NUCLEOTIDE SEQUENCE [LARGE SCALE GENOMIC DNA]</scope>
    <source>
        <strain evidence="6">ATCC BAA-149 / DSM 14245 / SRS30216</strain>
    </source>
</reference>
<dbReference type="InterPro" id="IPR036388">
    <property type="entry name" value="WH-like_DNA-bd_sf"/>
</dbReference>
<proteinExistence type="predicted"/>
<evidence type="ECO:0000259" key="4">
    <source>
        <dbReference type="PROSITE" id="PS50043"/>
    </source>
</evidence>
<feature type="domain" description="HTH luxR-type" evidence="4">
    <location>
        <begin position="853"/>
        <end position="918"/>
    </location>
</feature>
<name>A6WAG7_KINRD</name>
<dbReference type="SMART" id="SM00421">
    <property type="entry name" value="HTH_LUXR"/>
    <property type="match status" value="1"/>
</dbReference>
<dbReference type="PROSITE" id="PS50005">
    <property type="entry name" value="TPR"/>
    <property type="match status" value="1"/>
</dbReference>
<keyword evidence="6" id="KW-1185">Reference proteome</keyword>
<feature type="repeat" description="TPR" evidence="3">
    <location>
        <begin position="378"/>
        <end position="411"/>
    </location>
</feature>
<dbReference type="GO" id="GO:0003677">
    <property type="term" value="F:DNA binding"/>
    <property type="evidence" value="ECO:0007669"/>
    <property type="project" value="InterPro"/>
</dbReference>
<evidence type="ECO:0000256" key="1">
    <source>
        <dbReference type="ARBA" id="ARBA00022741"/>
    </source>
</evidence>
<dbReference type="PANTHER" id="PTHR16305">
    <property type="entry name" value="TESTICULAR SOLUBLE ADENYLYL CYCLASE"/>
    <property type="match status" value="1"/>
</dbReference>
<dbReference type="GO" id="GO:0006355">
    <property type="term" value="P:regulation of DNA-templated transcription"/>
    <property type="evidence" value="ECO:0007669"/>
    <property type="project" value="InterPro"/>
</dbReference>
<dbReference type="Gene3D" id="1.10.10.10">
    <property type="entry name" value="Winged helix-like DNA-binding domain superfamily/Winged helix DNA-binding domain"/>
    <property type="match status" value="1"/>
</dbReference>
<dbReference type="PRINTS" id="PR00038">
    <property type="entry name" value="HTHLUXR"/>
</dbReference>
<dbReference type="Pfam" id="PF13191">
    <property type="entry name" value="AAA_16"/>
    <property type="match status" value="1"/>
</dbReference>
<dbReference type="SUPFAM" id="SSF48452">
    <property type="entry name" value="TPR-like"/>
    <property type="match status" value="1"/>
</dbReference>
<dbReference type="InterPro" id="IPR016032">
    <property type="entry name" value="Sig_transdc_resp-reg_C-effctor"/>
</dbReference>
<dbReference type="PANTHER" id="PTHR16305:SF35">
    <property type="entry name" value="TRANSCRIPTIONAL ACTIVATOR DOMAIN"/>
    <property type="match status" value="1"/>
</dbReference>
<evidence type="ECO:0000313" key="5">
    <source>
        <dbReference type="EMBL" id="ABS03806.1"/>
    </source>
</evidence>
<organism evidence="5 6">
    <name type="scientific">Kineococcus radiotolerans (strain ATCC BAA-149 / DSM 14245 / SRS30216)</name>
    <dbReference type="NCBI Taxonomy" id="266940"/>
    <lineage>
        <taxon>Bacteria</taxon>
        <taxon>Bacillati</taxon>
        <taxon>Actinomycetota</taxon>
        <taxon>Actinomycetes</taxon>
        <taxon>Kineosporiales</taxon>
        <taxon>Kineosporiaceae</taxon>
        <taxon>Kineococcus</taxon>
    </lineage>
</organism>
<dbReference type="Gene3D" id="3.40.50.300">
    <property type="entry name" value="P-loop containing nucleotide triphosphate hydrolases"/>
    <property type="match status" value="1"/>
</dbReference>
<dbReference type="PROSITE" id="PS00622">
    <property type="entry name" value="HTH_LUXR_1"/>
    <property type="match status" value="1"/>
</dbReference>
<dbReference type="InterPro" id="IPR011990">
    <property type="entry name" value="TPR-like_helical_dom_sf"/>
</dbReference>
<dbReference type="Proteomes" id="UP000001116">
    <property type="component" value="Chromosome"/>
</dbReference>
<keyword evidence="2" id="KW-0067">ATP-binding</keyword>
<dbReference type="InterPro" id="IPR041664">
    <property type="entry name" value="AAA_16"/>
</dbReference>
<dbReference type="SMART" id="SM00382">
    <property type="entry name" value="AAA"/>
    <property type="match status" value="1"/>
</dbReference>
<accession>A6WAG7</accession>
<dbReference type="InterPro" id="IPR019734">
    <property type="entry name" value="TPR_rpt"/>
</dbReference>
<dbReference type="GO" id="GO:0004016">
    <property type="term" value="F:adenylate cyclase activity"/>
    <property type="evidence" value="ECO:0007669"/>
    <property type="project" value="TreeGrafter"/>
</dbReference>